<evidence type="ECO:0000256" key="10">
    <source>
        <dbReference type="ARBA" id="ARBA00023026"/>
    </source>
</evidence>
<keyword evidence="8 14" id="KW-0560">Oxidoreductase</keyword>
<evidence type="ECO:0000256" key="15">
    <source>
        <dbReference type="SAM" id="Phobius"/>
    </source>
</evidence>
<evidence type="ECO:0000256" key="1">
    <source>
        <dbReference type="ARBA" id="ARBA00001971"/>
    </source>
</evidence>
<evidence type="ECO:0000256" key="2">
    <source>
        <dbReference type="ARBA" id="ARBA00004167"/>
    </source>
</evidence>
<keyword evidence="17" id="KW-1185">Reference proteome</keyword>
<dbReference type="GO" id="GO:0020037">
    <property type="term" value="F:heme binding"/>
    <property type="evidence" value="ECO:0007669"/>
    <property type="project" value="InterPro"/>
</dbReference>
<sequence length="507" mass="57494">MGILPAQLSLGRVALVAVVLTLSYALLKSIYNLYFHPLARYPGPRLAAISNAWYGIHWLGGKYPQDVAALHQKYGDVVRVAPNELSFNRFETYKEIYGHAGRDRAPFLKAGGPEKPNETVGIATARNPQTHAQIRKNLSPAFSTKALRLQTDVVLKYVHLFVEQLSRHGTKPEGVPMEQWYVWLTFDIIGDLAFGESFGAVAGAKTSPWVETIYSGTEATTYADVIRRIPLLMIFTPYILYMNRQLLKDSKQFFALSRQKLKSRLGQDNSRDDFFSHILSQKTQHISEDYLVAEAQTLIVAGSETTSTFLSSVTYFLSTTPLALSRLQSEVRAQFTSADEINADSTAKLPYLSAVIEEGLRIFSPASFGLPRICPGAIINGQYVPAGVTVHTLPWSTQHDPRYWHEPTQFCPERWLPAEHEYYNPVFEKDEKGASKPFSVGPRSCVGINLAYMEMRIILATLVWHFDWEMLRQDLDWIGEAKLKLLWRTPELRIRYSLVDRNNREKK</sequence>
<keyword evidence="7 15" id="KW-1133">Transmembrane helix</keyword>
<evidence type="ECO:0000256" key="8">
    <source>
        <dbReference type="ARBA" id="ARBA00023002"/>
    </source>
</evidence>
<dbReference type="CDD" id="cd11058">
    <property type="entry name" value="CYP60B-like"/>
    <property type="match status" value="1"/>
</dbReference>
<keyword evidence="10" id="KW-0843">Virulence</keyword>
<dbReference type="Pfam" id="PF00067">
    <property type="entry name" value="p450"/>
    <property type="match status" value="1"/>
</dbReference>
<dbReference type="Gene3D" id="1.10.630.10">
    <property type="entry name" value="Cytochrome P450"/>
    <property type="match status" value="1"/>
</dbReference>
<dbReference type="InterPro" id="IPR050121">
    <property type="entry name" value="Cytochrome_P450_monoxygenase"/>
</dbReference>
<dbReference type="PANTHER" id="PTHR24305:SF210">
    <property type="entry name" value="CYTOCHROME P450 MONOOXYGENASE ASQL-RELATED"/>
    <property type="match status" value="1"/>
</dbReference>
<evidence type="ECO:0000313" key="16">
    <source>
        <dbReference type="EMBL" id="RDW79366.1"/>
    </source>
</evidence>
<reference evidence="16 17" key="1">
    <citation type="journal article" date="2018" name="IMA Fungus">
        <title>IMA Genome-F 9: Draft genome sequence of Annulohypoxylon stygium, Aspergillus mulundensis, Berkeleyomyces basicola (syn. Thielaviopsis basicola), Ceratocystis smalleyi, two Cercospora beticola strains, Coleophoma cylindrospora, Fusarium fracticaudum, Phialophora cf. hyalina, and Morchella septimelata.</title>
        <authorList>
            <person name="Wingfield B.D."/>
            <person name="Bills G.F."/>
            <person name="Dong Y."/>
            <person name="Huang W."/>
            <person name="Nel W.J."/>
            <person name="Swalarsk-Parry B.S."/>
            <person name="Vaghefi N."/>
            <person name="Wilken P.M."/>
            <person name="An Z."/>
            <person name="de Beer Z.W."/>
            <person name="De Vos L."/>
            <person name="Chen L."/>
            <person name="Duong T.A."/>
            <person name="Gao Y."/>
            <person name="Hammerbacher A."/>
            <person name="Kikkert J.R."/>
            <person name="Li Y."/>
            <person name="Li H."/>
            <person name="Li K."/>
            <person name="Li Q."/>
            <person name="Liu X."/>
            <person name="Ma X."/>
            <person name="Naidoo K."/>
            <person name="Pethybridge S.J."/>
            <person name="Sun J."/>
            <person name="Steenkamp E.T."/>
            <person name="van der Nest M.A."/>
            <person name="van Wyk S."/>
            <person name="Wingfield M.J."/>
            <person name="Xiong C."/>
            <person name="Yue Q."/>
            <person name="Zhang X."/>
        </authorList>
    </citation>
    <scope>NUCLEOTIDE SEQUENCE [LARGE SCALE GENOMIC DNA]</scope>
    <source>
        <strain evidence="16 17">BP6252</strain>
    </source>
</reference>
<evidence type="ECO:0000256" key="14">
    <source>
        <dbReference type="RuleBase" id="RU000461"/>
    </source>
</evidence>
<evidence type="ECO:0000256" key="7">
    <source>
        <dbReference type="ARBA" id="ARBA00022989"/>
    </source>
</evidence>
<evidence type="ECO:0000256" key="11">
    <source>
        <dbReference type="ARBA" id="ARBA00023033"/>
    </source>
</evidence>
<dbReference type="InterPro" id="IPR002401">
    <property type="entry name" value="Cyt_P450_E_grp-I"/>
</dbReference>
<gene>
    <name evidence="16" type="ORF">BP6252_04004</name>
</gene>
<accession>A0A3D8RZA4</accession>
<dbReference type="FunFam" id="1.10.630.10:FF:000158">
    <property type="entry name" value="Cytochrome P450, putative (Eurofung)"/>
    <property type="match status" value="1"/>
</dbReference>
<dbReference type="EMBL" id="PDLM01000004">
    <property type="protein sequence ID" value="RDW79366.1"/>
    <property type="molecule type" value="Genomic_DNA"/>
</dbReference>
<comment type="subcellular location">
    <subcellularLocation>
        <location evidence="2">Membrane</location>
        <topology evidence="2">Single-pass membrane protein</topology>
    </subcellularLocation>
</comment>
<dbReference type="PROSITE" id="PS00086">
    <property type="entry name" value="CYTOCHROME_P450"/>
    <property type="match status" value="1"/>
</dbReference>
<dbReference type="InterPro" id="IPR036396">
    <property type="entry name" value="Cyt_P450_sf"/>
</dbReference>
<keyword evidence="9 13" id="KW-0408">Iron</keyword>
<feature type="binding site" description="axial binding residue" evidence="13">
    <location>
        <position position="445"/>
    </location>
    <ligand>
        <name>heme</name>
        <dbReference type="ChEBI" id="CHEBI:30413"/>
    </ligand>
    <ligandPart>
        <name>Fe</name>
        <dbReference type="ChEBI" id="CHEBI:18248"/>
    </ligandPart>
</feature>
<dbReference type="GO" id="GO:0016020">
    <property type="term" value="C:membrane"/>
    <property type="evidence" value="ECO:0007669"/>
    <property type="project" value="UniProtKB-SubCell"/>
</dbReference>
<dbReference type="Proteomes" id="UP000256645">
    <property type="component" value="Unassembled WGS sequence"/>
</dbReference>
<dbReference type="OrthoDB" id="1470350at2759"/>
<evidence type="ECO:0000256" key="6">
    <source>
        <dbReference type="ARBA" id="ARBA00022723"/>
    </source>
</evidence>
<comment type="similarity">
    <text evidence="3 14">Belongs to the cytochrome P450 family.</text>
</comment>
<evidence type="ECO:0000256" key="13">
    <source>
        <dbReference type="PIRSR" id="PIRSR602401-1"/>
    </source>
</evidence>
<evidence type="ECO:0000256" key="4">
    <source>
        <dbReference type="ARBA" id="ARBA00022617"/>
    </source>
</evidence>
<comment type="caution">
    <text evidence="16">The sequence shown here is derived from an EMBL/GenBank/DDBJ whole genome shotgun (WGS) entry which is preliminary data.</text>
</comment>
<protein>
    <recommendedName>
        <fullName evidence="18">Cytochrome P450</fullName>
    </recommendedName>
</protein>
<dbReference type="GO" id="GO:0016705">
    <property type="term" value="F:oxidoreductase activity, acting on paired donors, with incorporation or reduction of molecular oxygen"/>
    <property type="evidence" value="ECO:0007669"/>
    <property type="project" value="InterPro"/>
</dbReference>
<dbReference type="STRING" id="1849047.A0A3D8RZA4"/>
<evidence type="ECO:0000256" key="9">
    <source>
        <dbReference type="ARBA" id="ARBA00023004"/>
    </source>
</evidence>
<keyword evidence="4 13" id="KW-0349">Heme</keyword>
<dbReference type="GO" id="GO:0004497">
    <property type="term" value="F:monooxygenase activity"/>
    <property type="evidence" value="ECO:0007669"/>
    <property type="project" value="UniProtKB-KW"/>
</dbReference>
<feature type="transmembrane region" description="Helical" evidence="15">
    <location>
        <begin position="6"/>
        <end position="27"/>
    </location>
</feature>
<organism evidence="16 17">
    <name type="scientific">Coleophoma cylindrospora</name>
    <dbReference type="NCBI Taxonomy" id="1849047"/>
    <lineage>
        <taxon>Eukaryota</taxon>
        <taxon>Fungi</taxon>
        <taxon>Dikarya</taxon>
        <taxon>Ascomycota</taxon>
        <taxon>Pezizomycotina</taxon>
        <taxon>Leotiomycetes</taxon>
        <taxon>Helotiales</taxon>
        <taxon>Dermateaceae</taxon>
        <taxon>Coleophoma</taxon>
    </lineage>
</organism>
<name>A0A3D8RZA4_9HELO</name>
<evidence type="ECO:0008006" key="18">
    <source>
        <dbReference type="Google" id="ProtNLM"/>
    </source>
</evidence>
<evidence type="ECO:0000256" key="3">
    <source>
        <dbReference type="ARBA" id="ARBA00010617"/>
    </source>
</evidence>
<keyword evidence="11 14" id="KW-0503">Monooxygenase</keyword>
<dbReference type="PANTHER" id="PTHR24305">
    <property type="entry name" value="CYTOCHROME P450"/>
    <property type="match status" value="1"/>
</dbReference>
<keyword evidence="12 15" id="KW-0472">Membrane</keyword>
<keyword evidence="5 15" id="KW-0812">Transmembrane</keyword>
<comment type="cofactor">
    <cofactor evidence="1 13">
        <name>heme</name>
        <dbReference type="ChEBI" id="CHEBI:30413"/>
    </cofactor>
</comment>
<dbReference type="PRINTS" id="PR00463">
    <property type="entry name" value="EP450I"/>
</dbReference>
<evidence type="ECO:0000256" key="12">
    <source>
        <dbReference type="ARBA" id="ARBA00023136"/>
    </source>
</evidence>
<dbReference type="GO" id="GO:0005506">
    <property type="term" value="F:iron ion binding"/>
    <property type="evidence" value="ECO:0007669"/>
    <property type="project" value="InterPro"/>
</dbReference>
<keyword evidence="6 13" id="KW-0479">Metal-binding</keyword>
<evidence type="ECO:0000256" key="5">
    <source>
        <dbReference type="ARBA" id="ARBA00022692"/>
    </source>
</evidence>
<dbReference type="AlphaFoldDB" id="A0A3D8RZA4"/>
<dbReference type="InterPro" id="IPR017972">
    <property type="entry name" value="Cyt_P450_CS"/>
</dbReference>
<proteinExistence type="inferred from homology"/>
<evidence type="ECO:0000313" key="17">
    <source>
        <dbReference type="Proteomes" id="UP000256645"/>
    </source>
</evidence>
<dbReference type="PRINTS" id="PR00385">
    <property type="entry name" value="P450"/>
</dbReference>
<dbReference type="InterPro" id="IPR001128">
    <property type="entry name" value="Cyt_P450"/>
</dbReference>
<dbReference type="SUPFAM" id="SSF48264">
    <property type="entry name" value="Cytochrome P450"/>
    <property type="match status" value="1"/>
</dbReference>